<dbReference type="InterPro" id="IPR052399">
    <property type="entry name" value="Phage_Baseplate_Assmbl_Protein"/>
</dbReference>
<dbReference type="Proteomes" id="UP000283834">
    <property type="component" value="Unassembled WGS sequence"/>
</dbReference>
<organism evidence="4 5">
    <name type="scientific">Mediterraneibacter gnavus</name>
    <name type="common">Ruminococcus gnavus</name>
    <dbReference type="NCBI Taxonomy" id="33038"/>
    <lineage>
        <taxon>Bacteria</taxon>
        <taxon>Bacillati</taxon>
        <taxon>Bacillota</taxon>
        <taxon>Clostridia</taxon>
        <taxon>Lachnospirales</taxon>
        <taxon>Lachnospiraceae</taxon>
        <taxon>Mediterraneibacter</taxon>
    </lineage>
</organism>
<name>A0A412NGE8_MEDGN</name>
<dbReference type="PANTHER" id="PTHR37829">
    <property type="entry name" value="PHAGE-LIKE ELEMENT PBSX PROTEIN XKDT"/>
    <property type="match status" value="1"/>
</dbReference>
<dbReference type="InterPro" id="IPR058531">
    <property type="entry name" value="Baseplate_J_M"/>
</dbReference>
<gene>
    <name evidence="4" type="ORF">DWX36_09630</name>
</gene>
<dbReference type="Pfam" id="PF26079">
    <property type="entry name" value="Baseplate_J_C"/>
    <property type="match status" value="1"/>
</dbReference>
<proteinExistence type="inferred from homology"/>
<sequence length="369" mass="39588">MFEDYTYELLMEDVLNNAPEGIDTRQGSVFYDAVSGPVMKIAKLYTDLDLIVEMTSVSTAVGDALDVKAGEYGVTRLAATKAKYRVSFEGTQPELGERFYSDGKYFVLREDAEASVFYLEAENVGEDGNKIYSGTPAVPVNSIEGLEAATFGEIYERGSDSEDDESLRSRVQEKIAGPAENGNKQHYKTWCESREGVGRARIFPLWNGPNTVKGVLIDTTGKPCGKAKVAEVQHYIDPATMGYTAVVDGKSYVVGDGLGEGVANLGAHFTAAAATPLTVSISFSAEIASGATKDAVRQEATTAIAEYFKELVLKTTEAADIVVRVSNIGAILSSLTTLLDYSDLKLNGSAHNIIPGEDDVPIVGEVVIE</sequence>
<evidence type="ECO:0000313" key="5">
    <source>
        <dbReference type="Proteomes" id="UP000283834"/>
    </source>
</evidence>
<protein>
    <submittedName>
        <fullName evidence="4">Uncharacterized protein</fullName>
    </submittedName>
</protein>
<dbReference type="InterPro" id="IPR058530">
    <property type="entry name" value="Baseplate_J-like_C"/>
</dbReference>
<comment type="caution">
    <text evidence="4">The sequence shown here is derived from an EMBL/GenBank/DDBJ whole genome shotgun (WGS) entry which is preliminary data.</text>
</comment>
<comment type="similarity">
    <text evidence="1">Belongs to the Mu gp47/PBSX XkdT family.</text>
</comment>
<feature type="domain" description="Baseplate J-like C-terminal" evidence="3">
    <location>
        <begin position="279"/>
        <end position="368"/>
    </location>
</feature>
<dbReference type="EMBL" id="QRWQ01000008">
    <property type="protein sequence ID" value="RGT38385.1"/>
    <property type="molecule type" value="Genomic_DNA"/>
</dbReference>
<feature type="domain" description="Baseplate J-like central" evidence="2">
    <location>
        <begin position="180"/>
        <end position="237"/>
    </location>
</feature>
<reference evidence="4 5" key="1">
    <citation type="submission" date="2018-08" db="EMBL/GenBank/DDBJ databases">
        <title>A genome reference for cultivated species of the human gut microbiota.</title>
        <authorList>
            <person name="Zou Y."/>
            <person name="Xue W."/>
            <person name="Luo G."/>
        </authorList>
    </citation>
    <scope>NUCLEOTIDE SEQUENCE [LARGE SCALE GENOMIC DNA]</scope>
    <source>
        <strain evidence="4 5">AF19-16AC</strain>
    </source>
</reference>
<dbReference type="PANTHER" id="PTHR37829:SF3">
    <property type="entry name" value="PROTEIN JAYE-RELATED"/>
    <property type="match status" value="1"/>
</dbReference>
<accession>A0A412NGE8</accession>
<evidence type="ECO:0000256" key="1">
    <source>
        <dbReference type="ARBA" id="ARBA00038087"/>
    </source>
</evidence>
<evidence type="ECO:0000313" key="4">
    <source>
        <dbReference type="EMBL" id="RGT38385.1"/>
    </source>
</evidence>
<dbReference type="AlphaFoldDB" id="A0A412NGE8"/>
<dbReference type="RefSeq" id="WP_118046894.1">
    <property type="nucleotide sequence ID" value="NZ_QRWQ01000008.1"/>
</dbReference>
<evidence type="ECO:0000259" key="3">
    <source>
        <dbReference type="Pfam" id="PF26079"/>
    </source>
</evidence>
<dbReference type="Pfam" id="PF26078">
    <property type="entry name" value="Baseplate_J_M"/>
    <property type="match status" value="1"/>
</dbReference>
<evidence type="ECO:0000259" key="2">
    <source>
        <dbReference type="Pfam" id="PF26078"/>
    </source>
</evidence>